<name>A0A8C4QX22_EPTBU</name>
<dbReference type="AlphaFoldDB" id="A0A8C4QX22"/>
<dbReference type="PANTHER" id="PTHR47765">
    <property type="entry name" value="3'-5' EXONUCLEASE DOMAIN-CONTAINING PROTEIN"/>
    <property type="match status" value="1"/>
</dbReference>
<protein>
    <recommendedName>
        <fullName evidence="3">3'-5' exonuclease domain-containing protein</fullName>
    </recommendedName>
</protein>
<dbReference type="Proteomes" id="UP000694388">
    <property type="component" value="Unplaced"/>
</dbReference>
<evidence type="ECO:0008006" key="3">
    <source>
        <dbReference type="Google" id="ProtNLM"/>
    </source>
</evidence>
<dbReference type="GeneTree" id="ENSGT00390000006843"/>
<accession>A0A8C4QX22</accession>
<dbReference type="SUPFAM" id="SSF53098">
    <property type="entry name" value="Ribonuclease H-like"/>
    <property type="match status" value="2"/>
</dbReference>
<keyword evidence="2" id="KW-1185">Reference proteome</keyword>
<dbReference type="Gene3D" id="3.30.420.10">
    <property type="entry name" value="Ribonuclease H-like superfamily/Ribonuclease H"/>
    <property type="match status" value="1"/>
</dbReference>
<dbReference type="InterPro" id="IPR052408">
    <property type="entry name" value="Exonuclease_MUT-7-like"/>
</dbReference>
<dbReference type="InterPro" id="IPR036397">
    <property type="entry name" value="RNaseH_sf"/>
</dbReference>
<reference evidence="1" key="2">
    <citation type="submission" date="2025-09" db="UniProtKB">
        <authorList>
            <consortium name="Ensembl"/>
        </authorList>
    </citation>
    <scope>IDENTIFICATION</scope>
</reference>
<reference evidence="1" key="1">
    <citation type="submission" date="2025-08" db="UniProtKB">
        <authorList>
            <consortium name="Ensembl"/>
        </authorList>
    </citation>
    <scope>IDENTIFICATION</scope>
</reference>
<dbReference type="PANTHER" id="PTHR47765:SF2">
    <property type="entry name" value="EXONUCLEASE MUT-7 HOMOLOG"/>
    <property type="match status" value="1"/>
</dbReference>
<evidence type="ECO:0000313" key="2">
    <source>
        <dbReference type="Proteomes" id="UP000694388"/>
    </source>
</evidence>
<organism evidence="1 2">
    <name type="scientific">Eptatretus burgeri</name>
    <name type="common">Inshore hagfish</name>
    <dbReference type="NCBI Taxonomy" id="7764"/>
    <lineage>
        <taxon>Eukaryota</taxon>
        <taxon>Metazoa</taxon>
        <taxon>Chordata</taxon>
        <taxon>Craniata</taxon>
        <taxon>Vertebrata</taxon>
        <taxon>Cyclostomata</taxon>
        <taxon>Myxini</taxon>
        <taxon>Myxiniformes</taxon>
        <taxon>Myxinidae</taxon>
        <taxon>Eptatretinae</taxon>
        <taxon>Eptatretus</taxon>
    </lineage>
</organism>
<dbReference type="InterPro" id="IPR012337">
    <property type="entry name" value="RNaseH-like_sf"/>
</dbReference>
<dbReference type="Ensembl" id="ENSEBUT00000022442.1">
    <property type="protein sequence ID" value="ENSEBUP00000021866.1"/>
    <property type="gene ID" value="ENSEBUG00000013492.1"/>
</dbReference>
<dbReference type="GO" id="GO:0003676">
    <property type="term" value="F:nucleic acid binding"/>
    <property type="evidence" value="ECO:0007669"/>
    <property type="project" value="InterPro"/>
</dbReference>
<evidence type="ECO:0000313" key="1">
    <source>
        <dbReference type="Ensembl" id="ENSEBUP00000021866.1"/>
    </source>
</evidence>
<sequence length="267" mass="29849">MVIGLIFIHCAYLSQHELGDDPWLQDQMLTHLGSKDSWAAAQWATRLAVPPERLSPHIQSCLRLAQQYPDSTLFEDKNIQEQESRRDCYQMTLPLENIHMVDQLECLEKLLPQILQPGSILGLDMEWRPSFSALVQSRVSLLQIAHCQAVYLIDMLALTSQDEGAIVVVPSGATGHPARDIQDAVMSDCKVPHDCPAENMESGKDKASTASRLLTFLQRIFSSTDVLKLGYSLSGDLKNLTRAYPFLAPALKNLECLLDLELLHKQA</sequence>
<proteinExistence type="predicted"/>